<dbReference type="AlphaFoldDB" id="A0A194W4C6"/>
<reference evidence="3" key="1">
    <citation type="submission" date="2014-12" db="EMBL/GenBank/DDBJ databases">
        <title>Genome Sequence of Valsa Canker Pathogens Uncovers a Specific Adaption of Colonization on Woody Bark.</title>
        <authorList>
            <person name="Yin Z."/>
            <person name="Liu H."/>
            <person name="Gao X."/>
            <person name="Li Z."/>
            <person name="Song N."/>
            <person name="Ke X."/>
            <person name="Dai Q."/>
            <person name="Wu Y."/>
            <person name="Sun Y."/>
            <person name="Xu J.-R."/>
            <person name="Kang Z.K."/>
            <person name="Wang L."/>
            <person name="Huang L."/>
        </authorList>
    </citation>
    <scope>NUCLEOTIDE SEQUENCE [LARGE SCALE GENOMIC DNA]</scope>
    <source>
        <strain evidence="3">03-8</strain>
    </source>
</reference>
<dbReference type="Proteomes" id="UP000078559">
    <property type="component" value="Chromosome 6"/>
</dbReference>
<dbReference type="InterPro" id="IPR003615">
    <property type="entry name" value="HNH_nuc"/>
</dbReference>
<name>A0A194W4C6_CYTMA</name>
<gene>
    <name evidence="3" type="ORF">VM1G_06438</name>
</gene>
<evidence type="ECO:0000256" key="1">
    <source>
        <dbReference type="SAM" id="MobiDB-lite"/>
    </source>
</evidence>
<evidence type="ECO:0000313" key="3">
    <source>
        <dbReference type="EMBL" id="KUI70928.1"/>
    </source>
</evidence>
<feature type="region of interest" description="Disordered" evidence="1">
    <location>
        <begin position="340"/>
        <end position="390"/>
    </location>
</feature>
<dbReference type="OrthoDB" id="2142759at2759"/>
<sequence length="509" mass="57281">MSTSPVLPCLRITGIPPEQSIQEELLDIVEFCHPGYEYPHDVLFRLPALDKCDGKAGVHHETARLACCILAGNAWEGWLTANEPGGPRIDINHDTEAMLTESRYFFHRPHDPASTDQSHTTQYPIVRDFESWLFPRGNLPPYWHALAIPAVSASAQKPPRRCAVSSRFLPLENAYLIPLSQSTWFDKNMMGLYQRTTDASRTRWINQPPNSLPLTKDIHCLLDQTEHLTFAPRRVPADAAQTVGIQTYAPRDDSSESQSVDLICHVLRPSPANEIGQIYHLRSLEPLQGILPEYLFANFALKICNLCIFFQDDGVRRYCFELNVDETDGSMSHTVQIATFHKPEFQKPSRSPTMRRDSSQASSNKRARSVQDEDEGDGSKRSPRWFGTGGDVHDYAQDSYWVDSAEDGDQAATAHSHGIAERTILDGSPEHRGRSLKRSIAETTWTPVSPDLDHVHGDQSCGSWVVMDKPCTLIFDDGEGVMDSRERPRLSPPRKKRRRLMLTALSEVG</sequence>
<accession>A0A194W4C6</accession>
<evidence type="ECO:0000313" key="4">
    <source>
        <dbReference type="Proteomes" id="UP000078559"/>
    </source>
</evidence>
<dbReference type="Pfam" id="PF13391">
    <property type="entry name" value="HNH_2"/>
    <property type="match status" value="1"/>
</dbReference>
<feature type="domain" description="HNH nuclease" evidence="2">
    <location>
        <begin position="162"/>
        <end position="224"/>
    </location>
</feature>
<protein>
    <recommendedName>
        <fullName evidence="2">HNH nuclease domain-containing protein</fullName>
    </recommendedName>
</protein>
<organism evidence="3 4">
    <name type="scientific">Cytospora mali</name>
    <name type="common">Apple Valsa canker fungus</name>
    <name type="synonym">Valsa mali</name>
    <dbReference type="NCBI Taxonomy" id="578113"/>
    <lineage>
        <taxon>Eukaryota</taxon>
        <taxon>Fungi</taxon>
        <taxon>Dikarya</taxon>
        <taxon>Ascomycota</taxon>
        <taxon>Pezizomycotina</taxon>
        <taxon>Sordariomycetes</taxon>
        <taxon>Sordariomycetidae</taxon>
        <taxon>Diaporthales</taxon>
        <taxon>Cytosporaceae</taxon>
        <taxon>Cytospora</taxon>
    </lineage>
</organism>
<keyword evidence="4" id="KW-1185">Reference proteome</keyword>
<evidence type="ECO:0000259" key="2">
    <source>
        <dbReference type="Pfam" id="PF13391"/>
    </source>
</evidence>
<proteinExistence type="predicted"/>
<dbReference type="EMBL" id="CM003103">
    <property type="protein sequence ID" value="KUI70928.1"/>
    <property type="molecule type" value="Genomic_DNA"/>
</dbReference>